<dbReference type="Proteomes" id="UP000298049">
    <property type="component" value="Plasmid psoil36-7"/>
</dbReference>
<dbReference type="EMBL" id="CP031094">
    <property type="protein sequence ID" value="QCF28084.1"/>
    <property type="molecule type" value="Genomic_DNA"/>
</dbReference>
<evidence type="ECO:0000313" key="1">
    <source>
        <dbReference type="EMBL" id="QCF28084.1"/>
    </source>
</evidence>
<dbReference type="SUPFAM" id="SSF160930">
    <property type="entry name" value="FlhC-like"/>
    <property type="match status" value="1"/>
</dbReference>
<accession>A0A4P7XMT1</accession>
<reference evidence="1 2" key="1">
    <citation type="submission" date="2018-07" db="EMBL/GenBank/DDBJ databases">
        <title>Marsedoiliclastica nanhaica gen. nov. sp. nov., a novel marine hydrocarbonoclastic bacterium isolated from an in-situ enriched hydrocarbon-degrading consortium in deep-sea sediment.</title>
        <authorList>
            <person name="Dong C."/>
            <person name="Ma T."/>
            <person name="Liu R."/>
            <person name="Shao Z."/>
        </authorList>
    </citation>
    <scope>NUCLEOTIDE SEQUENCE [LARGE SCALE GENOMIC DNA]</scope>
    <source>
        <strain evidence="2">soil36-7</strain>
        <plasmid evidence="1 2">psoil36-7</plasmid>
    </source>
</reference>
<protein>
    <submittedName>
        <fullName evidence="1">Uncharacterized protein</fullName>
    </submittedName>
</protein>
<sequence>MLGGNMKQNRKTRGIQDAVSRIYARYLYLLGFRTSVVTDATGLSESQARNLKKELKEEGIVVKDQPGPGSMADGLVNSRSGYLQASILMNIYRSLNPNAERNLDLESVIEAYSIYLKEIGAIFRNSIDYDLSAEGFERFTIQQAYSLAAALRSNDIDYSASMRECPDCKTYFYFTTRQTVVDDCPFCNWRVRSISSGTANQNAALP</sequence>
<keyword evidence="1" id="KW-0614">Plasmid</keyword>
<geneLocation type="plasmid" evidence="1 2">
    <name>psoil36-7</name>
</geneLocation>
<organism evidence="1 2">
    <name type="scientific">Hydrocarboniclastica marina</name>
    <dbReference type="NCBI Taxonomy" id="2259620"/>
    <lineage>
        <taxon>Bacteria</taxon>
        <taxon>Pseudomonadati</taxon>
        <taxon>Pseudomonadota</taxon>
        <taxon>Gammaproteobacteria</taxon>
        <taxon>Alteromonadales</taxon>
        <taxon>Alteromonadaceae</taxon>
        <taxon>Hydrocarboniclastica</taxon>
    </lineage>
</organism>
<gene>
    <name evidence="1" type="ORF">soil367_18600</name>
</gene>
<evidence type="ECO:0000313" key="2">
    <source>
        <dbReference type="Proteomes" id="UP000298049"/>
    </source>
</evidence>
<name>A0A4P7XMT1_9ALTE</name>
<keyword evidence="2" id="KW-1185">Reference proteome</keyword>
<dbReference type="KEGG" id="hmi:soil367_18600"/>
<proteinExistence type="predicted"/>
<dbReference type="AlphaFoldDB" id="A0A4P7XMT1"/>